<evidence type="ECO:0000313" key="5">
    <source>
        <dbReference type="EMBL" id="KAG5475522.1"/>
    </source>
</evidence>
<protein>
    <recommendedName>
        <fullName evidence="4">TATA-binding protein interacting (TIP20) domain-containing protein</fullName>
    </recommendedName>
</protein>
<evidence type="ECO:0000259" key="4">
    <source>
        <dbReference type="Pfam" id="PF08623"/>
    </source>
</evidence>
<keyword evidence="6" id="KW-1185">Reference proteome</keyword>
<dbReference type="InterPro" id="IPR011989">
    <property type="entry name" value="ARM-like"/>
</dbReference>
<dbReference type="AlphaFoldDB" id="A0A836KJT4"/>
<dbReference type="GeneID" id="92360027"/>
<proteinExistence type="inferred from homology"/>
<keyword evidence="2" id="KW-0677">Repeat</keyword>
<dbReference type="InterPro" id="IPR013932">
    <property type="entry name" value="TATA-bd_TIP120"/>
</dbReference>
<dbReference type="InterPro" id="IPR016024">
    <property type="entry name" value="ARM-type_fold"/>
</dbReference>
<reference evidence="6" key="1">
    <citation type="journal article" date="2021" name="Microbiol. Resour. Announc.">
        <title>LGAAP: Leishmaniinae Genome Assembly and Annotation Pipeline.</title>
        <authorList>
            <person name="Almutairi H."/>
            <person name="Urbaniak M.D."/>
            <person name="Bates M.D."/>
            <person name="Jariyapan N."/>
            <person name="Kwakye-Nuako G."/>
            <person name="Thomaz-Soccol V."/>
            <person name="Al-Salem W.S."/>
            <person name="Dillon R.J."/>
            <person name="Bates P.A."/>
            <person name="Gatherer D."/>
        </authorList>
    </citation>
    <scope>NUCLEOTIDE SEQUENCE [LARGE SCALE GENOMIC DNA]</scope>
</reference>
<dbReference type="KEGG" id="loi:92360027"/>
<name>A0A836KJT4_9TRYP</name>
<dbReference type="GO" id="GO:0010265">
    <property type="term" value="P:SCF complex assembly"/>
    <property type="evidence" value="ECO:0007669"/>
    <property type="project" value="InterPro"/>
</dbReference>
<evidence type="ECO:0000256" key="2">
    <source>
        <dbReference type="ARBA" id="ARBA00022737"/>
    </source>
</evidence>
<dbReference type="PANTHER" id="PTHR12696">
    <property type="entry name" value="TIP120"/>
    <property type="match status" value="1"/>
</dbReference>
<comment type="caution">
    <text evidence="5">The sequence shown here is derived from an EMBL/GenBank/DDBJ whole genome shotgun (WGS) entry which is preliminary data.</text>
</comment>
<dbReference type="EMBL" id="JAFHLR010000027">
    <property type="protein sequence ID" value="KAG5475522.1"/>
    <property type="molecule type" value="Genomic_DNA"/>
</dbReference>
<accession>A0A836KJT4</accession>
<dbReference type="RefSeq" id="XP_067062030.1">
    <property type="nucleotide sequence ID" value="XM_067206093.1"/>
</dbReference>
<dbReference type="Gene3D" id="1.25.10.10">
    <property type="entry name" value="Leucine-rich Repeat Variant"/>
    <property type="match status" value="1"/>
</dbReference>
<reference evidence="6" key="2">
    <citation type="journal article" date="2021" name="Sci. Data">
        <title>Chromosome-scale genome sequencing, assembly and annotation of six genomes from subfamily Leishmaniinae.</title>
        <authorList>
            <person name="Almutairi H."/>
            <person name="Urbaniak M.D."/>
            <person name="Bates M.D."/>
            <person name="Jariyapan N."/>
            <person name="Kwakye-Nuako G."/>
            <person name="Thomaz Soccol V."/>
            <person name="Al-Salem W.S."/>
            <person name="Dillon R.J."/>
            <person name="Bates P.A."/>
            <person name="Gatherer D."/>
        </authorList>
    </citation>
    <scope>NUCLEOTIDE SEQUENCE [LARGE SCALE GENOMIC DNA]</scope>
</reference>
<dbReference type="SUPFAM" id="SSF48371">
    <property type="entry name" value="ARM repeat"/>
    <property type="match status" value="1"/>
</dbReference>
<evidence type="ECO:0000313" key="6">
    <source>
        <dbReference type="Proteomes" id="UP000674143"/>
    </source>
</evidence>
<gene>
    <name evidence="5" type="ORF">LSCM4_04104</name>
</gene>
<sequence length="1228" mass="134317">MPLFSTGGFLRDIKHVDKDLRLMALFDLRRHLPSADENAITNDVVDQVLRCLSPNERCEEVQNEAANVLPDMVVKCSQRDAVFQYLLSSITKKRMPNDSDDSDLQYLSGMAFKRCCTEFACEARRNVAFWQRQIDVARHLCAGCAAQLELDDLEDTPREILYTAVNALVPAYKEAISERDALIKRAVRDFQKTNSIRHSSLTLVESLLPLIKTATQESVIAESLKLLVTATSSEQYVAYLQLLEVEMRAVRSPPVRVVQQVIESACERLLHATEQYDEREDSTETLLEVVCSLVQLNERGGAPSWRGTFAAVKDLFTFDPYASGPEEDTYATGGGYDNDYDEYYEYDNGVSDSTWKLRMSSVRVLQVLVAQHNDKELGIQSLNIAATTLQDRSRAVQLEAVKLVRAVARYSYAHDADCVALITCRCHEICKLVGGEDNEVTVPLVKALDDIFDTLADDAAFCESTVLLLLNQVRAHFSEVATCAAALEGCRSILASVIRARGDGASLGSEAVNLAKELPALCLCGGKLSSTAVCISKVSDTLAQVYEVTHDVSVPAALGNNYGALLENRSFPTACRAAAAESLANWAAAHGFSTVEQPAASLWRALDCDEVKLHVLRALSTMASSSVSSASVPASVLEKVAMLADSGSASVRAASVDVLLRCLRAPNTPSLAAPFLQHLMAMFSPGHSLSLSSCDLAGVCSLAPLLAKLFQCRTEKSVPFYETYVAGLWEHIGRLADAVLWSRSLMNPALDSLTALVATVYEHESASRLAIEDDVRQFLVSNQSHISCICMTVRCVSTGSASALSAFLHTLSGQLSERADVLLCVGEVGQVSRLDAHWSALVLDSVQSKEGELVRSCGELSLSLCMLNPGNTETILMTCGERAVEGGTAGRYYYVRSIKEAATLALSRHRTAFHEAAVGKHLLSLLLQSSASADLVELYGACAGILSVFLLDVEPGLMIADALFEREASLDARVTCMVALRYFLSTLSERSAGIEVYRPIVLRALLQLHRPIDTKESTAPSLPLRCMALRLLTTVLQHCPHWFLCEETRSTIFPNLLNELREDAKLLGTFDLSGYTHRVDKGLECRKLAFESLSAVFRAARQHNVDLVEYCQAENSVVDTLIVACSSYGSGDRESSINDTAKDLLVLFVESKPELVFTAPQLDSLVSKLSHDIKWGVSLTDAQRTTLLHTIRCVMKLSSQPVFAYHMGFQEVAEVARKSPFLAQSLKL</sequence>
<comment type="similarity">
    <text evidence="1">Belongs to the CAND family.</text>
</comment>
<dbReference type="InterPro" id="IPR039852">
    <property type="entry name" value="CAND1/CAND2"/>
</dbReference>
<dbReference type="Proteomes" id="UP000674143">
    <property type="component" value="Unassembled WGS sequence"/>
</dbReference>
<dbReference type="Pfam" id="PF08623">
    <property type="entry name" value="TIP120"/>
    <property type="match status" value="1"/>
</dbReference>
<organism evidence="5 6">
    <name type="scientific">Leishmania orientalis</name>
    <dbReference type="NCBI Taxonomy" id="2249476"/>
    <lineage>
        <taxon>Eukaryota</taxon>
        <taxon>Discoba</taxon>
        <taxon>Euglenozoa</taxon>
        <taxon>Kinetoplastea</taxon>
        <taxon>Metakinetoplastina</taxon>
        <taxon>Trypanosomatida</taxon>
        <taxon>Trypanosomatidae</taxon>
        <taxon>Leishmaniinae</taxon>
        <taxon>Leishmania</taxon>
    </lineage>
</organism>
<evidence type="ECO:0000256" key="3">
    <source>
        <dbReference type="ARBA" id="ARBA00022786"/>
    </source>
</evidence>
<keyword evidence="3" id="KW-0833">Ubl conjugation pathway</keyword>
<feature type="domain" description="TATA-binding protein interacting (TIP20)" evidence="4">
    <location>
        <begin position="1047"/>
        <end position="1111"/>
    </location>
</feature>
<evidence type="ECO:0000256" key="1">
    <source>
        <dbReference type="ARBA" id="ARBA00007657"/>
    </source>
</evidence>